<organism evidence="2 3">
    <name type="scientific">Mucilaginibacter ginkgonis</name>
    <dbReference type="NCBI Taxonomy" id="2682091"/>
    <lineage>
        <taxon>Bacteria</taxon>
        <taxon>Pseudomonadati</taxon>
        <taxon>Bacteroidota</taxon>
        <taxon>Sphingobacteriia</taxon>
        <taxon>Sphingobacteriales</taxon>
        <taxon>Sphingobacteriaceae</taxon>
        <taxon>Mucilaginibacter</taxon>
    </lineage>
</organism>
<accession>A0A7T7FBG1</accession>
<dbReference type="InterPro" id="IPR056734">
    <property type="entry name" value="NANM"/>
</dbReference>
<dbReference type="SUPFAM" id="SSF117281">
    <property type="entry name" value="Kelch motif"/>
    <property type="match status" value="1"/>
</dbReference>
<name>A0A7T7FBG1_9SPHI</name>
<dbReference type="Pfam" id="PF24996">
    <property type="entry name" value="NANM"/>
    <property type="match status" value="2"/>
</dbReference>
<dbReference type="AlphaFoldDB" id="A0A7T7FBG1"/>
<protein>
    <submittedName>
        <fullName evidence="2">Galactose oxidase</fullName>
    </submittedName>
</protein>
<keyword evidence="3" id="KW-1185">Reference proteome</keyword>
<dbReference type="PANTHER" id="PTHR45632:SF24">
    <property type="entry name" value="GALACTOSE OXIDASE"/>
    <property type="match status" value="1"/>
</dbReference>
<gene>
    <name evidence="2" type="ORF">GO620_002240</name>
</gene>
<dbReference type="RefSeq" id="WP_198173466.1">
    <property type="nucleotide sequence ID" value="NZ_CP066775.1"/>
</dbReference>
<reference evidence="2 3" key="1">
    <citation type="submission" date="2020-12" db="EMBL/GenBank/DDBJ databases">
        <title>HMF7856_wgs.fasta genome submission.</title>
        <authorList>
            <person name="Kang H."/>
            <person name="Kim H."/>
            <person name="Joh K."/>
        </authorList>
    </citation>
    <scope>NUCLEOTIDE SEQUENCE [LARGE SCALE GENOMIC DNA]</scope>
    <source>
        <strain evidence="2 3">HMF7856</strain>
    </source>
</reference>
<dbReference type="KEGG" id="mgik:GO620_002240"/>
<feature type="signal peptide" evidence="1">
    <location>
        <begin position="1"/>
        <end position="23"/>
    </location>
</feature>
<dbReference type="Proteomes" id="UP000429232">
    <property type="component" value="Chromosome"/>
</dbReference>
<keyword evidence="1" id="KW-0732">Signal</keyword>
<sequence>MRNAAVYISILFTMLSVTSTAQHKVSAVKLQWSQLAQIPDKYGFAGSFAGVSNNCLIVAGGANFPDGGAPWTGSKKVWTDKVFILDSPNGQWKEAGTLPMPLGYGVSVSYHNQLICFGGSNADGHYNKVFGISYHNGEVKITNYPDMPAPLANSAGVLVGSTVYIAGGLSAPADTHAANNFWSLDLSKPAAEQKWRALENIPGEPRMLSTAGAAGGKIFVFSGTALHPAADGSAKREYLIDAYAFAPGHGWQKVADLPYPAVATAGPAYTAGNNTLFVFGGDDGSLADKASELKDRHTGFSNQILAYNLAENTWMVQGQIFTDKKDDAVTHPNNSTWAPVTTSMVIWHNQLIFPGGEVRPGTRTPRVLAATVTK</sequence>
<dbReference type="Gene3D" id="2.120.10.80">
    <property type="entry name" value="Kelch-type beta propeller"/>
    <property type="match status" value="2"/>
</dbReference>
<dbReference type="EMBL" id="CP066775">
    <property type="protein sequence ID" value="QQL50296.1"/>
    <property type="molecule type" value="Genomic_DNA"/>
</dbReference>
<dbReference type="PANTHER" id="PTHR45632">
    <property type="entry name" value="LD33804P"/>
    <property type="match status" value="1"/>
</dbReference>
<evidence type="ECO:0000256" key="1">
    <source>
        <dbReference type="SAM" id="SignalP"/>
    </source>
</evidence>
<proteinExistence type="predicted"/>
<evidence type="ECO:0000313" key="3">
    <source>
        <dbReference type="Proteomes" id="UP000429232"/>
    </source>
</evidence>
<feature type="chain" id="PRO_5031058097" evidence="1">
    <location>
        <begin position="24"/>
        <end position="374"/>
    </location>
</feature>
<evidence type="ECO:0000313" key="2">
    <source>
        <dbReference type="EMBL" id="QQL50296.1"/>
    </source>
</evidence>
<dbReference type="InterPro" id="IPR015915">
    <property type="entry name" value="Kelch-typ_b-propeller"/>
</dbReference>